<evidence type="ECO:0000313" key="2">
    <source>
        <dbReference type="Proteomes" id="UP000501891"/>
    </source>
</evidence>
<dbReference type="EMBL" id="CP051775">
    <property type="protein sequence ID" value="QJE73331.1"/>
    <property type="molecule type" value="Genomic_DNA"/>
</dbReference>
<dbReference type="AlphaFoldDB" id="A0A858R7F1"/>
<keyword evidence="1" id="KW-0378">Hydrolase</keyword>
<sequence>MLLPGLTAQGKADERLVDFALNLARAGFTVLVPDLSGRATLSAGTADVPEILATVAHLSDRLGGRQVGLVGISYAVGPAILAALEPAGRERVATLVSFGGYHDLTHMVAWVTTGQRRGPDGAWIKGSVPDLAVWFFVAGNVRLLNDPIDRHLLNEMARRRWNDATVPVGDLAARLGPEGQAVFALLTNRDPEAVPSLIGTLPERLRAELAALDLSKRDLKALPARLVLVHGKDDPVIPWTESVSLAAATDPARTDLFLIGKMGHTEVGGIGLSDALDLWRAISAVLGERERLEEQTGPRASGTGAGR</sequence>
<organism evidence="1 2">
    <name type="scientific">Aerophototrophica crusticola</name>
    <dbReference type="NCBI Taxonomy" id="1709002"/>
    <lineage>
        <taxon>Bacteria</taxon>
        <taxon>Pseudomonadati</taxon>
        <taxon>Pseudomonadota</taxon>
        <taxon>Alphaproteobacteria</taxon>
        <taxon>Rhodospirillales</taxon>
        <taxon>Rhodospirillaceae</taxon>
        <taxon>Aerophototrophica</taxon>
    </lineage>
</organism>
<proteinExistence type="predicted"/>
<dbReference type="Gene3D" id="3.40.50.1820">
    <property type="entry name" value="alpha/beta hydrolase"/>
    <property type="match status" value="1"/>
</dbReference>
<dbReference type="KEGG" id="acru:HHL28_09700"/>
<dbReference type="Proteomes" id="UP000501891">
    <property type="component" value="Chromosome"/>
</dbReference>
<dbReference type="SUPFAM" id="SSF53474">
    <property type="entry name" value="alpha/beta-Hydrolases"/>
    <property type="match status" value="1"/>
</dbReference>
<gene>
    <name evidence="1" type="ORF">HHL28_09700</name>
</gene>
<reference evidence="1" key="1">
    <citation type="submission" date="2020-04" db="EMBL/GenBank/DDBJ databases">
        <title>A desert anoxygenic phototrophic bacterium fixes CO2 using RubisCO under aerobic conditions.</title>
        <authorList>
            <person name="Tang K."/>
        </authorList>
    </citation>
    <scope>NUCLEOTIDE SEQUENCE [LARGE SCALE GENOMIC DNA]</scope>
    <source>
        <strain evidence="1">MIMtkB3</strain>
    </source>
</reference>
<name>A0A858R7F1_9PROT</name>
<keyword evidence="2" id="KW-1185">Reference proteome</keyword>
<dbReference type="GO" id="GO:0016787">
    <property type="term" value="F:hydrolase activity"/>
    <property type="evidence" value="ECO:0007669"/>
    <property type="project" value="UniProtKB-KW"/>
</dbReference>
<evidence type="ECO:0000313" key="1">
    <source>
        <dbReference type="EMBL" id="QJE73331.1"/>
    </source>
</evidence>
<accession>A0A858R7F1</accession>
<dbReference type="InterPro" id="IPR029058">
    <property type="entry name" value="AB_hydrolase_fold"/>
</dbReference>
<protein>
    <submittedName>
        <fullName evidence="1">Alpha/beta hydrolase</fullName>
    </submittedName>
</protein>